<keyword evidence="6" id="KW-1185">Reference proteome</keyword>
<evidence type="ECO:0000256" key="2">
    <source>
        <dbReference type="ARBA" id="ARBA00023004"/>
    </source>
</evidence>
<reference evidence="5 6" key="1">
    <citation type="journal article" date="2018" name="Elife">
        <title>Discovery and characterization of a prevalent human gut bacterial enzyme sufficient for the inactivation of a family of plant toxins.</title>
        <authorList>
            <person name="Koppel N."/>
            <person name="Bisanz J.E."/>
            <person name="Pandelia M.E."/>
            <person name="Turnbaugh P.J."/>
            <person name="Balskus E.P."/>
        </authorList>
    </citation>
    <scope>NUCLEOTIDE SEQUENCE [LARGE SCALE GENOMIC DNA]</scope>
    <source>
        <strain evidence="5 6">3C</strain>
    </source>
</reference>
<dbReference type="Gene3D" id="3.30.70.20">
    <property type="match status" value="1"/>
</dbReference>
<feature type="domain" description="4Fe-4S ferredoxin-type" evidence="4">
    <location>
        <begin position="40"/>
        <end position="68"/>
    </location>
</feature>
<feature type="domain" description="4Fe-4S ferredoxin-type" evidence="4">
    <location>
        <begin position="5"/>
        <end position="35"/>
    </location>
</feature>
<dbReference type="PROSITE" id="PS00198">
    <property type="entry name" value="4FE4S_FER_1"/>
    <property type="match status" value="2"/>
</dbReference>
<evidence type="ECO:0000256" key="3">
    <source>
        <dbReference type="ARBA" id="ARBA00023014"/>
    </source>
</evidence>
<comment type="caution">
    <text evidence="5">The sequence shown here is derived from an EMBL/GenBank/DDBJ whole genome shotgun (WGS) entry which is preliminary data.</text>
</comment>
<protein>
    <submittedName>
        <fullName evidence="5">4Fe-4S dicluster domain-containing protein</fullName>
    </submittedName>
</protein>
<dbReference type="SUPFAM" id="SSF54862">
    <property type="entry name" value="4Fe-4S ferredoxins"/>
    <property type="match status" value="1"/>
</dbReference>
<dbReference type="Pfam" id="PF04432">
    <property type="entry name" value="FrhB_FdhB_C"/>
    <property type="match status" value="1"/>
</dbReference>
<proteinExistence type="predicted"/>
<dbReference type="Proteomes" id="UP000254000">
    <property type="component" value="Unassembled WGS sequence"/>
</dbReference>
<dbReference type="EMBL" id="PPTS01000012">
    <property type="protein sequence ID" value="RDB61670.1"/>
    <property type="molecule type" value="Genomic_DNA"/>
</dbReference>
<dbReference type="OrthoDB" id="9789030at2"/>
<dbReference type="InterPro" id="IPR017900">
    <property type="entry name" value="4Fe4S_Fe_S_CS"/>
</dbReference>
<evidence type="ECO:0000313" key="6">
    <source>
        <dbReference type="Proteomes" id="UP000254000"/>
    </source>
</evidence>
<keyword evidence="2" id="KW-0408">Iron</keyword>
<keyword evidence="3" id="KW-0411">Iron-sulfur</keyword>
<sequence>MVCRSNVSIMDESSCSGCGLCSFVCPMRCVEMKENERGFILPAVGNNCIACGKCLADCPSINPPVSDYLDIGLVAQSGVSENLVASTGGGMHLHLANSMMALGGVSYGAAFSDEWVVEHIECHTAEEVMRCRGSKYVQSSLTNKVFASIKKNLEQNIPVLFTGLPCQTAAVKTAFGDNASLFLVDLVCHGVASPMAWRQYLSDMQFGRIESIRFRNKTYGYHMSTMRVVYESGVYSKSGRIDPYLRAFFSGIAHRKSCNECKFKGRRRYSDITLFDCGRYCELTGDNDDDLGHTSVLVNTKKGEKLLLELGKEEVVFSAIDRGMGEQLNGKMIEGCTPKHPRSDSFYSQILSNSFSSVVQSYLPIKLSDYCIEAVKGLACKTGILTFLRKAKERKLLVTKH</sequence>
<dbReference type="AlphaFoldDB" id="A0A369LQN9"/>
<gene>
    <name evidence="5" type="ORF">C1877_14525</name>
</gene>
<keyword evidence="1" id="KW-0479">Metal-binding</keyword>
<dbReference type="PROSITE" id="PS51379">
    <property type="entry name" value="4FE4S_FER_2"/>
    <property type="match status" value="2"/>
</dbReference>
<dbReference type="PANTHER" id="PTHR43193:SF2">
    <property type="entry name" value="POLYFERREDOXIN PROTEIN FWDF"/>
    <property type="match status" value="1"/>
</dbReference>
<dbReference type="GO" id="GO:0051536">
    <property type="term" value="F:iron-sulfur cluster binding"/>
    <property type="evidence" value="ECO:0007669"/>
    <property type="project" value="UniProtKB-KW"/>
</dbReference>
<dbReference type="InterPro" id="IPR052977">
    <property type="entry name" value="Polyferredoxin-like_ET"/>
</dbReference>
<dbReference type="InterPro" id="IPR007525">
    <property type="entry name" value="FrhB_FdhB_C"/>
</dbReference>
<evidence type="ECO:0000259" key="4">
    <source>
        <dbReference type="PROSITE" id="PS51379"/>
    </source>
</evidence>
<name>A0A369LQN9_9ACTN</name>
<evidence type="ECO:0000256" key="1">
    <source>
        <dbReference type="ARBA" id="ARBA00022723"/>
    </source>
</evidence>
<dbReference type="InterPro" id="IPR017896">
    <property type="entry name" value="4Fe4S_Fe-S-bd"/>
</dbReference>
<evidence type="ECO:0000313" key="5">
    <source>
        <dbReference type="EMBL" id="RDB61670.1"/>
    </source>
</evidence>
<dbReference type="Pfam" id="PF13187">
    <property type="entry name" value="Fer4_9"/>
    <property type="match status" value="1"/>
</dbReference>
<accession>A0A369LQN9</accession>
<organism evidence="5 6">
    <name type="scientific">Gordonibacter pamelaeae</name>
    <dbReference type="NCBI Taxonomy" id="471189"/>
    <lineage>
        <taxon>Bacteria</taxon>
        <taxon>Bacillati</taxon>
        <taxon>Actinomycetota</taxon>
        <taxon>Coriobacteriia</taxon>
        <taxon>Eggerthellales</taxon>
        <taxon>Eggerthellaceae</taxon>
        <taxon>Gordonibacter</taxon>
    </lineage>
</organism>
<dbReference type="RefSeq" id="WP_083808781.1">
    <property type="nucleotide sequence ID" value="NZ_JAGZMX010000034.1"/>
</dbReference>
<dbReference type="PANTHER" id="PTHR43193">
    <property type="match status" value="1"/>
</dbReference>
<dbReference type="GO" id="GO:0046872">
    <property type="term" value="F:metal ion binding"/>
    <property type="evidence" value="ECO:0007669"/>
    <property type="project" value="UniProtKB-KW"/>
</dbReference>